<evidence type="ECO:0000259" key="6">
    <source>
        <dbReference type="Pfam" id="PF02055"/>
    </source>
</evidence>
<comment type="similarity">
    <text evidence="1 4">Belongs to the glycosyl hydrolase 30 family.</text>
</comment>
<dbReference type="PANTHER" id="PTHR11069">
    <property type="entry name" value="GLUCOSYLCERAMIDASE"/>
    <property type="match status" value="1"/>
</dbReference>
<dbReference type="GO" id="GO:0016020">
    <property type="term" value="C:membrane"/>
    <property type="evidence" value="ECO:0007669"/>
    <property type="project" value="GOC"/>
</dbReference>
<dbReference type="GO" id="GO:0004348">
    <property type="term" value="F:glucosylceramidase activity"/>
    <property type="evidence" value="ECO:0007669"/>
    <property type="project" value="UniProtKB-EC"/>
</dbReference>
<dbReference type="InterPro" id="IPR017853">
    <property type="entry name" value="GH"/>
</dbReference>
<evidence type="ECO:0000256" key="1">
    <source>
        <dbReference type="ARBA" id="ARBA00005382"/>
    </source>
</evidence>
<accession>A0A7W7ZN10</accession>
<evidence type="ECO:0000313" key="8">
    <source>
        <dbReference type="EMBL" id="MBB5062950.1"/>
    </source>
</evidence>
<dbReference type="InterPro" id="IPR013780">
    <property type="entry name" value="Glyco_hydro_b"/>
</dbReference>
<keyword evidence="3 4" id="KW-0378">Hydrolase</keyword>
<dbReference type="EMBL" id="JACHIO010000004">
    <property type="protein sequence ID" value="MBB5062950.1"/>
    <property type="molecule type" value="Genomic_DNA"/>
</dbReference>
<dbReference type="InterPro" id="IPR033453">
    <property type="entry name" value="Glyco_hydro_30_TIM-barrel"/>
</dbReference>
<evidence type="ECO:0000256" key="4">
    <source>
        <dbReference type="RuleBase" id="RU361188"/>
    </source>
</evidence>
<evidence type="ECO:0000259" key="7">
    <source>
        <dbReference type="Pfam" id="PF17189"/>
    </source>
</evidence>
<feature type="chain" id="PRO_5030719714" evidence="5">
    <location>
        <begin position="32"/>
        <end position="478"/>
    </location>
</feature>
<evidence type="ECO:0000313" key="9">
    <source>
        <dbReference type="Proteomes" id="UP000584867"/>
    </source>
</evidence>
<sequence length="478" mass="51863">MRIFQAISPSFPRIAASSVLLLGALAVPARAAGPKVTQWLTTPDRTSLLAKQPGQLRFKDASGAGPTIEVDDAKTFQTMDGFGFALTGGSAELIMRMTPKARTSLLHELFGVKGNAIGVSYLRVSIGSSDMNDHVFTYDDLAQEEKDLSLKHFNLGPDLKDVVPVLKEILAINPRISILASPWSAPSWMKTNDDPKGGSLKPEYYEVYSRYLVKYIEAMRSLGITIAAITIQNEPLNPKNTPSMSMSSEEQEQFIQQAFGPQLRKSNLATKIVLYDHNCDKPQYAISILKDPEASQYVDGSGFHLYGGTIDAMTTVHDAAPQKNLYFTEQMIIDQKSDPTLQIAKPVSRVVIGATENWSRNVLLWNLAADPQFGPHTSNGGCPVCEGAITLDGDKVTRNLAFYTVGQASKFIPVGSTRIASSPASAEIPPHVAFRTPAGKHVLIVANPGAEAKTFNIRFEGKDISTSLGANAAATYTW</sequence>
<dbReference type="InterPro" id="IPR033452">
    <property type="entry name" value="GH30_C"/>
</dbReference>
<dbReference type="SUPFAM" id="SSF51445">
    <property type="entry name" value="(Trans)glycosidases"/>
    <property type="match status" value="1"/>
</dbReference>
<dbReference type="Gene3D" id="3.20.20.80">
    <property type="entry name" value="Glycosidases"/>
    <property type="match status" value="1"/>
</dbReference>
<dbReference type="RefSeq" id="WP_184253755.1">
    <property type="nucleotide sequence ID" value="NZ_JACHIO010000004.1"/>
</dbReference>
<evidence type="ECO:0000256" key="2">
    <source>
        <dbReference type="ARBA" id="ARBA00022729"/>
    </source>
</evidence>
<name>A0A7W7ZN10_9BACT</name>
<organism evidence="8 9">
    <name type="scientific">Granulicella mallensis</name>
    <dbReference type="NCBI Taxonomy" id="940614"/>
    <lineage>
        <taxon>Bacteria</taxon>
        <taxon>Pseudomonadati</taxon>
        <taxon>Acidobacteriota</taxon>
        <taxon>Terriglobia</taxon>
        <taxon>Terriglobales</taxon>
        <taxon>Acidobacteriaceae</taxon>
        <taxon>Granulicella</taxon>
    </lineage>
</organism>
<dbReference type="Pfam" id="PF02055">
    <property type="entry name" value="Glyco_hydro_30"/>
    <property type="match status" value="1"/>
</dbReference>
<dbReference type="Proteomes" id="UP000584867">
    <property type="component" value="Unassembled WGS sequence"/>
</dbReference>
<evidence type="ECO:0000256" key="5">
    <source>
        <dbReference type="SAM" id="SignalP"/>
    </source>
</evidence>
<dbReference type="PRINTS" id="PR00843">
    <property type="entry name" value="GLHYDRLASE30"/>
</dbReference>
<dbReference type="Gene3D" id="2.60.40.1180">
    <property type="entry name" value="Golgi alpha-mannosidase II"/>
    <property type="match status" value="1"/>
</dbReference>
<dbReference type="AlphaFoldDB" id="A0A7W7ZN10"/>
<proteinExistence type="inferred from homology"/>
<feature type="signal peptide" evidence="5">
    <location>
        <begin position="1"/>
        <end position="31"/>
    </location>
</feature>
<dbReference type="PANTHER" id="PTHR11069:SF23">
    <property type="entry name" value="LYSOSOMAL ACID GLUCOSYLCERAMIDASE"/>
    <property type="match status" value="1"/>
</dbReference>
<feature type="domain" description="Glycosyl hydrolase family 30 TIM-barrel" evidence="6">
    <location>
        <begin position="80"/>
        <end position="412"/>
    </location>
</feature>
<feature type="domain" description="Glycosyl hydrolase family 30 beta sandwich" evidence="7">
    <location>
        <begin position="415"/>
        <end position="476"/>
    </location>
</feature>
<reference evidence="8 9" key="1">
    <citation type="submission" date="2020-08" db="EMBL/GenBank/DDBJ databases">
        <title>Genomic Encyclopedia of Type Strains, Phase IV (KMG-V): Genome sequencing to study the core and pangenomes of soil and plant-associated prokaryotes.</title>
        <authorList>
            <person name="Whitman W."/>
        </authorList>
    </citation>
    <scope>NUCLEOTIDE SEQUENCE [LARGE SCALE GENOMIC DNA]</scope>
    <source>
        <strain evidence="8 9">X5P3</strain>
    </source>
</reference>
<dbReference type="InterPro" id="IPR001139">
    <property type="entry name" value="Glyco_hydro_30"/>
</dbReference>
<protein>
    <submittedName>
        <fullName evidence="8">Glucosylceramidase</fullName>
        <ecNumber evidence="8">3.2.1.45</ecNumber>
    </submittedName>
</protein>
<dbReference type="EC" id="3.2.1.45" evidence="8"/>
<gene>
    <name evidence="8" type="ORF">HDF15_001287</name>
</gene>
<dbReference type="Pfam" id="PF17189">
    <property type="entry name" value="Glyco_hydro_30C"/>
    <property type="match status" value="1"/>
</dbReference>
<keyword evidence="4 8" id="KW-0326">Glycosidase</keyword>
<dbReference type="GO" id="GO:0006680">
    <property type="term" value="P:glucosylceramide catabolic process"/>
    <property type="evidence" value="ECO:0007669"/>
    <property type="project" value="TreeGrafter"/>
</dbReference>
<evidence type="ECO:0000256" key="3">
    <source>
        <dbReference type="ARBA" id="ARBA00022801"/>
    </source>
</evidence>
<keyword evidence="2 5" id="KW-0732">Signal</keyword>
<comment type="caution">
    <text evidence="8">The sequence shown here is derived from an EMBL/GenBank/DDBJ whole genome shotgun (WGS) entry which is preliminary data.</text>
</comment>